<dbReference type="PROSITE" id="PS00409">
    <property type="entry name" value="PROKAR_NTER_METHYL"/>
    <property type="match status" value="1"/>
</dbReference>
<keyword evidence="1" id="KW-1133">Transmembrane helix</keyword>
<dbReference type="Pfam" id="PF07963">
    <property type="entry name" value="N_methyl"/>
    <property type="match status" value="1"/>
</dbReference>
<dbReference type="EMBL" id="JABCSC020000002">
    <property type="protein sequence ID" value="NSL55270.1"/>
    <property type="molecule type" value="Genomic_DNA"/>
</dbReference>
<evidence type="ECO:0000256" key="1">
    <source>
        <dbReference type="SAM" id="Phobius"/>
    </source>
</evidence>
<evidence type="ECO:0000313" key="3">
    <source>
        <dbReference type="Proteomes" id="UP000778523"/>
    </source>
</evidence>
<comment type="caution">
    <text evidence="2">The sequence shown here is derived from an EMBL/GenBank/DDBJ whole genome shotgun (WGS) entry which is preliminary data.</text>
</comment>
<keyword evidence="1" id="KW-0812">Transmembrane</keyword>
<proteinExistence type="predicted"/>
<name>A0ABX2IML2_9RHOO</name>
<dbReference type="Proteomes" id="UP000778523">
    <property type="component" value="Unassembled WGS sequence"/>
</dbReference>
<protein>
    <submittedName>
        <fullName evidence="2">Prepilin-type N-terminal cleavage/methylation domain-containing protein</fullName>
    </submittedName>
</protein>
<keyword evidence="3" id="KW-1185">Reference proteome</keyword>
<feature type="transmembrane region" description="Helical" evidence="1">
    <location>
        <begin position="20"/>
        <end position="42"/>
    </location>
</feature>
<organism evidence="2 3">
    <name type="scientific">Uliginosibacterium aquaticum</name>
    <dbReference type="NCBI Taxonomy" id="2731212"/>
    <lineage>
        <taxon>Bacteria</taxon>
        <taxon>Pseudomonadati</taxon>
        <taxon>Pseudomonadota</taxon>
        <taxon>Betaproteobacteria</taxon>
        <taxon>Rhodocyclales</taxon>
        <taxon>Zoogloeaceae</taxon>
        <taxon>Uliginosibacterium</taxon>
    </lineage>
</organism>
<evidence type="ECO:0000313" key="2">
    <source>
        <dbReference type="EMBL" id="NSL55270.1"/>
    </source>
</evidence>
<keyword evidence="1" id="KW-0472">Membrane</keyword>
<dbReference type="RefSeq" id="WP_170021705.1">
    <property type="nucleotide sequence ID" value="NZ_JABCSC020000002.1"/>
</dbReference>
<gene>
    <name evidence="2" type="ORF">HJ583_009570</name>
</gene>
<reference evidence="2 3" key="1">
    <citation type="submission" date="2020-06" db="EMBL/GenBank/DDBJ databases">
        <title>Draft genome of Uliginosibacterium sp. IMCC34675.</title>
        <authorList>
            <person name="Song J."/>
        </authorList>
    </citation>
    <scope>NUCLEOTIDE SEQUENCE [LARGE SCALE GENOMIC DNA]</scope>
    <source>
        <strain evidence="2 3">IMCC34675</strain>
    </source>
</reference>
<sequence length="361" mass="38033">MIAIQPKYNTLNRRQRGLTLVELMIALVLGLIVVGGSLAVFLSQRVSSTLSAQMADVQSEGRIALDAMARDLRAAGDFGCWPVTNPIDERLNNKTALDADQGGILGFDKLADVPADASGHYGLAKVKDSMPNDLTDLAKNSSVVAFVGISGSLSVLSTAMGSQAADLVIKKPLELFKSNDLAVVTDCINWAKFEVTSVTVPDASGTTQTLKHEAGETSSFGKGNLDGNIGELFGVGASVGRLDSVWWFMGKVNGQSGLFRLSARDNVPVLVSSRVAAISVNYDLSNSANGSVTDAGKTAAQVEASANKWTSVRSATISMLMRSEKVGNAGQQTVTSFNGQSVSSDSHVYLPLQMTIALRNQ</sequence>
<dbReference type="NCBIfam" id="TIGR02532">
    <property type="entry name" value="IV_pilin_GFxxxE"/>
    <property type="match status" value="1"/>
</dbReference>
<dbReference type="InterPro" id="IPR012902">
    <property type="entry name" value="N_methyl_site"/>
</dbReference>
<accession>A0ABX2IML2</accession>